<sequence>MAINFPRLDPNLIITTGVEAPTSIKPVDAIKQDIAVKLNQIGLGNQVKAEVIAKLEDGSYIAKIEGAPMRLDLPKGTHVGDNITLRLNRLTPRVSFLLTSSSRAPSANPINNKPSASQQTVSLLPPSNGELNTTMELQSTPLFNANRAKIEAPISGKFIANIKQDDFVKLARIGLGNSVSADVTDQFEDGSYHAKVGGLMLQLDLPMGTQVGDKLPLKLNRLSPYISFLIDSPKTALSSPALHTKSGNIQHEILLLAPSSGYQDLEADVPVFTAGTANRSTSITQPLIKHHASNAIANYAQALQNPQSIQTELSSTGQLISHLLGETNMAYREGLKLPENRPLISNATVGQLAENLPAMLETQLKQSVVKSGYFYESHVIDFLQGKKSYQELQQEPQSKIMKHAMAEVEQQNIETKKEIYSLALDNLSAEKVLLDQNDNKHQELGEIVRQQLSILEHNKFVMSGMLTPNIPFSWEVFGQDKFDATSHTHENQEESTIRHHSFLKVELPNLGVVAIQIDLLSNQVQLSMKSQTELAAQELNAHANQLVQSLELSGTHLQSFKASQDEQL</sequence>
<feature type="domain" description="Flagellar hook-length control protein-like C-terminal" evidence="1">
    <location>
        <begin position="491"/>
        <end position="567"/>
    </location>
</feature>
<dbReference type="Proteomes" id="UP000648257">
    <property type="component" value="Unassembled WGS sequence"/>
</dbReference>
<dbReference type="Pfam" id="PF02120">
    <property type="entry name" value="Flg_hook"/>
    <property type="match status" value="1"/>
</dbReference>
<dbReference type="InterPro" id="IPR021136">
    <property type="entry name" value="Flagellar_hook_control-like_C"/>
</dbReference>
<keyword evidence="3" id="KW-1185">Reference proteome</keyword>
<dbReference type="EMBL" id="JACOFW010000024">
    <property type="protein sequence ID" value="MBC3809059.1"/>
    <property type="molecule type" value="Genomic_DNA"/>
</dbReference>
<keyword evidence="2" id="KW-0282">Flagellum</keyword>
<keyword evidence="2" id="KW-0969">Cilium</keyword>
<evidence type="ECO:0000313" key="2">
    <source>
        <dbReference type="EMBL" id="MBC3809059.1"/>
    </source>
</evidence>
<proteinExistence type="predicted"/>
<evidence type="ECO:0000259" key="1">
    <source>
        <dbReference type="Pfam" id="PF02120"/>
    </source>
</evidence>
<dbReference type="RefSeq" id="WP_186924122.1">
    <property type="nucleotide sequence ID" value="NZ_JACOFW010000024.1"/>
</dbReference>
<keyword evidence="2" id="KW-0966">Cell projection</keyword>
<gene>
    <name evidence="2" type="ORF">H8K52_17100</name>
</gene>
<protein>
    <submittedName>
        <fullName evidence="2">Flagellar hook-length control protein FliK</fullName>
    </submittedName>
</protein>
<evidence type="ECO:0000313" key="3">
    <source>
        <dbReference type="Proteomes" id="UP000648257"/>
    </source>
</evidence>
<accession>A0ABR6X7X9</accession>
<comment type="caution">
    <text evidence="2">The sequence shown here is derived from an EMBL/GenBank/DDBJ whole genome shotgun (WGS) entry which is preliminary data.</text>
</comment>
<name>A0ABR6X7X9_9BURK</name>
<organism evidence="2 3">
    <name type="scientific">Undibacterium seohonense</name>
    <dbReference type="NCBI Taxonomy" id="1344950"/>
    <lineage>
        <taxon>Bacteria</taxon>
        <taxon>Pseudomonadati</taxon>
        <taxon>Pseudomonadota</taxon>
        <taxon>Betaproteobacteria</taxon>
        <taxon>Burkholderiales</taxon>
        <taxon>Oxalobacteraceae</taxon>
        <taxon>Undibacterium</taxon>
    </lineage>
</organism>
<reference evidence="2 3" key="1">
    <citation type="submission" date="2020-08" db="EMBL/GenBank/DDBJ databases">
        <title>Novel species isolated from subtropical streams in China.</title>
        <authorList>
            <person name="Lu H."/>
        </authorList>
    </citation>
    <scope>NUCLEOTIDE SEQUENCE [LARGE SCALE GENOMIC DNA]</scope>
    <source>
        <strain evidence="2 3">KACC 16656</strain>
    </source>
</reference>